<evidence type="ECO:0000313" key="1">
    <source>
        <dbReference type="EMBL" id="AOV06728.1"/>
    </source>
</evidence>
<accession>A0A1D8JDE6</accession>
<evidence type="ECO:0000313" key="2">
    <source>
        <dbReference type="Proteomes" id="UP000185746"/>
    </source>
</evidence>
<dbReference type="Proteomes" id="UP000185746">
    <property type="component" value="Chromosome"/>
</dbReference>
<organism evidence="1 2">
    <name type="scientific">Sporosarcina ureilytica</name>
    <dbReference type="NCBI Taxonomy" id="298596"/>
    <lineage>
        <taxon>Bacteria</taxon>
        <taxon>Bacillati</taxon>
        <taxon>Bacillota</taxon>
        <taxon>Bacilli</taxon>
        <taxon>Bacillales</taxon>
        <taxon>Caryophanaceae</taxon>
        <taxon>Sporosarcina</taxon>
    </lineage>
</organism>
<dbReference type="KEGG" id="surl:BI350_03385"/>
<keyword evidence="2" id="KW-1185">Reference proteome</keyword>
<dbReference type="AlphaFoldDB" id="A0A1D8JDE6"/>
<proteinExistence type="predicted"/>
<gene>
    <name evidence="1" type="ORF">BI350_03385</name>
</gene>
<sequence length="87" mass="10319">MFVYIYILLKKIGGEFTVIASGAQQKDNRKRCESDVYGYFLWMAYGEPNIHVNRNKRGYREIHVCLGDWHETDYLQRYTPYGIFGLT</sequence>
<dbReference type="RefSeq" id="WP_075526845.1">
    <property type="nucleotide sequence ID" value="NZ_CP017560.1"/>
</dbReference>
<protein>
    <submittedName>
        <fullName evidence="1">Uncharacterized protein</fullName>
    </submittedName>
</protein>
<reference evidence="1 2" key="1">
    <citation type="submission" date="2016-09" db="EMBL/GenBank/DDBJ databases">
        <title>Complete genome sequence of the Lysinibacillus sphaericus LMG 22257, a specie of Bacillus with ureolytic activity that can effectively biodeposit calcium carbonate.</title>
        <authorList>
            <person name="Yan W."/>
        </authorList>
    </citation>
    <scope>NUCLEOTIDE SEQUENCE [LARGE SCALE GENOMIC DNA]</scope>
    <source>
        <strain evidence="1 2">LMG 22257</strain>
    </source>
</reference>
<name>A0A1D8JDE6_9BACL</name>
<dbReference type="EMBL" id="CP017560">
    <property type="protein sequence ID" value="AOV06728.1"/>
    <property type="molecule type" value="Genomic_DNA"/>
</dbReference>